<comment type="pathway">
    <text evidence="1 6">Lipid metabolism; fatty acid biosynthesis.</text>
</comment>
<dbReference type="Pfam" id="PF08541">
    <property type="entry name" value="ACP_syn_III_C"/>
    <property type="match status" value="1"/>
</dbReference>
<dbReference type="GO" id="GO:0009922">
    <property type="term" value="F:fatty acid elongase activity"/>
    <property type="evidence" value="ECO:0007669"/>
    <property type="project" value="UniProtKB-EC"/>
</dbReference>
<dbReference type="InterPro" id="IPR016039">
    <property type="entry name" value="Thiolase-like"/>
</dbReference>
<dbReference type="InterPro" id="IPR013601">
    <property type="entry name" value="FAE1_typ3_polyketide_synth"/>
</dbReference>
<comment type="catalytic activity">
    <reaction evidence="5">
        <text>a very-long-chain acyl-CoA + malonyl-CoA + H(+) = a very-long-chain 3-oxoacyl-CoA + CO2 + CoA</text>
        <dbReference type="Rhea" id="RHEA:32727"/>
        <dbReference type="ChEBI" id="CHEBI:15378"/>
        <dbReference type="ChEBI" id="CHEBI:16526"/>
        <dbReference type="ChEBI" id="CHEBI:57287"/>
        <dbReference type="ChEBI" id="CHEBI:57384"/>
        <dbReference type="ChEBI" id="CHEBI:90725"/>
        <dbReference type="ChEBI" id="CHEBI:90736"/>
        <dbReference type="EC" id="2.3.1.199"/>
    </reaction>
</comment>
<dbReference type="InterPro" id="IPR012392">
    <property type="entry name" value="3-ktacl-CoA_syn"/>
</dbReference>
<dbReference type="UniPathway" id="UPA00094"/>
<comment type="similarity">
    <text evidence="2 6">Belongs to the thiolase-like superfamily. Chalcone/stilbene synthases family.</text>
</comment>
<organism evidence="10 11">
    <name type="scientific">Handroanthus impetiginosus</name>
    <dbReference type="NCBI Taxonomy" id="429701"/>
    <lineage>
        <taxon>Eukaryota</taxon>
        <taxon>Viridiplantae</taxon>
        <taxon>Streptophyta</taxon>
        <taxon>Embryophyta</taxon>
        <taxon>Tracheophyta</taxon>
        <taxon>Spermatophyta</taxon>
        <taxon>Magnoliopsida</taxon>
        <taxon>eudicotyledons</taxon>
        <taxon>Gunneridae</taxon>
        <taxon>Pentapetalae</taxon>
        <taxon>asterids</taxon>
        <taxon>lamiids</taxon>
        <taxon>Lamiales</taxon>
        <taxon>Bignoniaceae</taxon>
        <taxon>Crescentiina</taxon>
        <taxon>Tabebuia alliance</taxon>
        <taxon>Handroanthus</taxon>
    </lineage>
</organism>
<keyword evidence="7" id="KW-1133">Transmembrane helix</keyword>
<evidence type="ECO:0000256" key="1">
    <source>
        <dbReference type="ARBA" id="ARBA00005194"/>
    </source>
</evidence>
<feature type="domain" description="Beta-ketoacyl-[acyl-carrier-protein] synthase III C-terminal" evidence="9">
    <location>
        <begin position="400"/>
        <end position="480"/>
    </location>
</feature>
<sequence>MAVPETINSIYSNPPNFLSPKLKIYIKNGYNYLISHSIYLLIIPAILSTAICHLSAPDFLQIVTLTQLLISYLDRHPHLAIICFFWAVMAIIYILTVVARRKRVYLVDFACYRHDPCFLISRETFYQKLGSCLSPESLAFCEKVMERSGVSDKFFVYGTENFPPKSSFECAREEAEIVLSGAVDDVLAKTGVNPRDIGVLIVNISTFNPVPSLSAMIVNRHKLREDVLSYNLGGMGCSAGLIAIDLAKRLLQVGHNTYALVVSLESATAGHYVGEDRSKLLSNCLFRMGAAAILLSNHPSDRRSSKYELKHTLRTHLGADDKAYNCVMQEVDKDTRVGISITKDVSAVAGEALKRNISSLGPLVLPISEQLIFLAALIARKVFKKKGVKPYVPDFKLAFEHFCIHAGGKAVLDEVERNLKLTKWDMEPSRMTLYRYNNTSSSSLWYELAYAEAKGRVKKGDRVWQIAFGSGFKCASGVWRALRTIDPSKEDNPWIGVIDQFPVT</sequence>
<dbReference type="EC" id="2.3.1.-" evidence="6"/>
<name>A0A2G9GJL7_9LAMI</name>
<dbReference type="CDD" id="cd00831">
    <property type="entry name" value="CHS_like"/>
    <property type="match status" value="1"/>
</dbReference>
<dbReference type="GO" id="GO:0006633">
    <property type="term" value="P:fatty acid biosynthetic process"/>
    <property type="evidence" value="ECO:0007669"/>
    <property type="project" value="UniProtKB-UniPathway"/>
</dbReference>
<evidence type="ECO:0000259" key="9">
    <source>
        <dbReference type="Pfam" id="PF08541"/>
    </source>
</evidence>
<evidence type="ECO:0000256" key="2">
    <source>
        <dbReference type="ARBA" id="ARBA00005531"/>
    </source>
</evidence>
<keyword evidence="7" id="KW-0472">Membrane</keyword>
<evidence type="ECO:0000256" key="7">
    <source>
        <dbReference type="SAM" id="Phobius"/>
    </source>
</evidence>
<dbReference type="GO" id="GO:0016020">
    <property type="term" value="C:membrane"/>
    <property type="evidence" value="ECO:0007669"/>
    <property type="project" value="InterPro"/>
</dbReference>
<dbReference type="Proteomes" id="UP000231279">
    <property type="component" value="Unassembled WGS sequence"/>
</dbReference>
<comment type="caution">
    <text evidence="10">The sequence shown here is derived from an EMBL/GenBank/DDBJ whole genome shotgun (WGS) entry which is preliminary data.</text>
</comment>
<dbReference type="PIRSF" id="PIRSF036417">
    <property type="entry name" value="3-ktacl-CoA_syn"/>
    <property type="match status" value="1"/>
</dbReference>
<dbReference type="OrthoDB" id="879002at2759"/>
<accession>A0A2G9GJL7</accession>
<keyword evidence="4 6" id="KW-0012">Acyltransferase</keyword>
<dbReference type="SUPFAM" id="SSF53901">
    <property type="entry name" value="Thiolase-like"/>
    <property type="match status" value="2"/>
</dbReference>
<gene>
    <name evidence="10" type="ORF">CDL12_21976</name>
</gene>
<proteinExistence type="inferred from homology"/>
<dbReference type="STRING" id="429701.A0A2G9GJL7"/>
<protein>
    <recommendedName>
        <fullName evidence="6">3-ketoacyl-CoA synthase</fullName>
        <ecNumber evidence="6">2.3.1.-</ecNumber>
    </recommendedName>
</protein>
<dbReference type="EMBL" id="NKXS01004750">
    <property type="protein sequence ID" value="PIN05487.1"/>
    <property type="molecule type" value="Genomic_DNA"/>
</dbReference>
<feature type="domain" description="FAE" evidence="8">
    <location>
        <begin position="98"/>
        <end position="382"/>
    </location>
</feature>
<evidence type="ECO:0000313" key="10">
    <source>
        <dbReference type="EMBL" id="PIN05487.1"/>
    </source>
</evidence>
<evidence type="ECO:0000256" key="5">
    <source>
        <dbReference type="ARBA" id="ARBA00047375"/>
    </source>
</evidence>
<keyword evidence="3 6" id="KW-0808">Transferase</keyword>
<evidence type="ECO:0000256" key="6">
    <source>
        <dbReference type="PIRNR" id="PIRNR036417"/>
    </source>
</evidence>
<keyword evidence="7" id="KW-0812">Transmembrane</keyword>
<dbReference type="Pfam" id="PF08392">
    <property type="entry name" value="FAE1_CUT1_RppA"/>
    <property type="match status" value="1"/>
</dbReference>
<dbReference type="AlphaFoldDB" id="A0A2G9GJL7"/>
<evidence type="ECO:0000259" key="8">
    <source>
        <dbReference type="Pfam" id="PF08392"/>
    </source>
</evidence>
<dbReference type="Gene3D" id="3.40.47.10">
    <property type="match status" value="1"/>
</dbReference>
<dbReference type="InterPro" id="IPR013747">
    <property type="entry name" value="ACP_syn_III_C"/>
</dbReference>
<evidence type="ECO:0000313" key="11">
    <source>
        <dbReference type="Proteomes" id="UP000231279"/>
    </source>
</evidence>
<dbReference type="PANTHER" id="PTHR31561">
    <property type="entry name" value="3-KETOACYL-COA SYNTHASE"/>
    <property type="match status" value="1"/>
</dbReference>
<evidence type="ECO:0000256" key="3">
    <source>
        <dbReference type="ARBA" id="ARBA00022679"/>
    </source>
</evidence>
<feature type="transmembrane region" description="Helical" evidence="7">
    <location>
        <begin position="30"/>
        <end position="56"/>
    </location>
</feature>
<keyword evidence="11" id="KW-1185">Reference proteome</keyword>
<reference evidence="11" key="1">
    <citation type="journal article" date="2018" name="Gigascience">
        <title>Genome assembly of the Pink Ipe (Handroanthus impetiginosus, Bignoniaceae), a highly valued, ecologically keystone Neotropical timber forest tree.</title>
        <authorList>
            <person name="Silva-Junior O.B."/>
            <person name="Grattapaglia D."/>
            <person name="Novaes E."/>
            <person name="Collevatti R.G."/>
        </authorList>
    </citation>
    <scope>NUCLEOTIDE SEQUENCE [LARGE SCALE GENOMIC DNA]</scope>
    <source>
        <strain evidence="11">cv. UFG-1</strain>
    </source>
</reference>
<feature type="transmembrane region" description="Helical" evidence="7">
    <location>
        <begin position="76"/>
        <end position="99"/>
    </location>
</feature>
<evidence type="ECO:0000256" key="4">
    <source>
        <dbReference type="ARBA" id="ARBA00023315"/>
    </source>
</evidence>